<dbReference type="InterPro" id="IPR055063">
    <property type="entry name" value="Rib_mS39_PPR"/>
</dbReference>
<reference evidence="5" key="1">
    <citation type="submission" date="2014-12" db="EMBL/GenBank/DDBJ databases">
        <title>Insight into the proteome of Arion vulgaris.</title>
        <authorList>
            <person name="Aradska J."/>
            <person name="Bulat T."/>
            <person name="Smidak R."/>
            <person name="Sarate P."/>
            <person name="Gangsoo J."/>
            <person name="Sialana F."/>
            <person name="Bilban M."/>
            <person name="Lubec G."/>
        </authorList>
    </citation>
    <scope>NUCLEOTIDE SEQUENCE</scope>
    <source>
        <tissue evidence="5">Skin</tissue>
    </source>
</reference>
<feature type="non-terminal residue" evidence="5">
    <location>
        <position position="1"/>
    </location>
</feature>
<dbReference type="GO" id="GO:0032543">
    <property type="term" value="P:mitochondrial translation"/>
    <property type="evidence" value="ECO:0007669"/>
    <property type="project" value="InterPro"/>
</dbReference>
<gene>
    <name evidence="5" type="primary">ORF185492</name>
</gene>
<protein>
    <submittedName>
        <fullName evidence="5">Uncharacterized protein</fullName>
    </submittedName>
</protein>
<dbReference type="GO" id="GO:0005739">
    <property type="term" value="C:mitochondrion"/>
    <property type="evidence" value="ECO:0007669"/>
    <property type="project" value="UniProtKB-SubCell"/>
</dbReference>
<dbReference type="GO" id="GO:0019843">
    <property type="term" value="F:rRNA binding"/>
    <property type="evidence" value="ECO:0007669"/>
    <property type="project" value="InterPro"/>
</dbReference>
<dbReference type="GO" id="GO:0043024">
    <property type="term" value="F:ribosomal small subunit binding"/>
    <property type="evidence" value="ECO:0007669"/>
    <property type="project" value="InterPro"/>
</dbReference>
<dbReference type="AlphaFoldDB" id="A0A0B7BHV0"/>
<dbReference type="EMBL" id="HACG01045041">
    <property type="protein sequence ID" value="CEK91906.1"/>
    <property type="molecule type" value="Transcribed_RNA"/>
</dbReference>
<keyword evidence="2" id="KW-0677">Repeat</keyword>
<comment type="subcellular location">
    <subcellularLocation>
        <location evidence="1">Mitochondrion</location>
    </subcellularLocation>
</comment>
<evidence type="ECO:0000256" key="1">
    <source>
        <dbReference type="ARBA" id="ARBA00004173"/>
    </source>
</evidence>
<keyword evidence="3" id="KW-0809">Transit peptide</keyword>
<organism evidence="5">
    <name type="scientific">Arion vulgaris</name>
    <dbReference type="NCBI Taxonomy" id="1028688"/>
    <lineage>
        <taxon>Eukaryota</taxon>
        <taxon>Metazoa</taxon>
        <taxon>Spiralia</taxon>
        <taxon>Lophotrochozoa</taxon>
        <taxon>Mollusca</taxon>
        <taxon>Gastropoda</taxon>
        <taxon>Heterobranchia</taxon>
        <taxon>Euthyneura</taxon>
        <taxon>Panpulmonata</taxon>
        <taxon>Eupulmonata</taxon>
        <taxon>Stylommatophora</taxon>
        <taxon>Helicina</taxon>
        <taxon>Arionoidea</taxon>
        <taxon>Arionidae</taxon>
        <taxon>Arion</taxon>
    </lineage>
</organism>
<dbReference type="PANTHER" id="PTHR16276">
    <property type="entry name" value="PENTATRICOPEPTIDE REPEAT DOMAIN-CONTAINING PROTEIN 3"/>
    <property type="match status" value="1"/>
</dbReference>
<dbReference type="PANTHER" id="PTHR16276:SF1">
    <property type="entry name" value="SMALL RIBOSOMAL SUBUNIT PROTEIN MS39"/>
    <property type="match status" value="1"/>
</dbReference>
<sequence>RKMAASLGRNVRVTLKVLRLLIFDINQRSICTSKICCGNTWYVFGKPSRLREIYNAPNNDDKFPGKGTLADIKIPDKIERSPTAILEALASTVNNNINQPIYKSIDDPYLYTNNDRQKKQLLAAMDSGNKTAQMMISMYPNYFTQLWNEPLSDAYREPHLGY</sequence>
<evidence type="ECO:0000256" key="3">
    <source>
        <dbReference type="ARBA" id="ARBA00022946"/>
    </source>
</evidence>
<evidence type="ECO:0000256" key="2">
    <source>
        <dbReference type="ARBA" id="ARBA00022737"/>
    </source>
</evidence>
<keyword evidence="4" id="KW-0496">Mitochondrion</keyword>
<evidence type="ECO:0000256" key="4">
    <source>
        <dbReference type="ARBA" id="ARBA00023128"/>
    </source>
</evidence>
<evidence type="ECO:0000313" key="5">
    <source>
        <dbReference type="EMBL" id="CEK91906.1"/>
    </source>
</evidence>
<name>A0A0B7BHV0_9EUPU</name>
<dbReference type="Pfam" id="PF22330">
    <property type="entry name" value="Rib_mS39_PPR"/>
    <property type="match status" value="1"/>
</dbReference>
<accession>A0A0B7BHV0</accession>
<feature type="non-terminal residue" evidence="5">
    <location>
        <position position="162"/>
    </location>
</feature>
<dbReference type="InterPro" id="IPR037387">
    <property type="entry name" value="PTCD3"/>
</dbReference>
<proteinExistence type="predicted"/>